<organism evidence="2 3">
    <name type="scientific">Kiloniella antarctica</name>
    <dbReference type="NCBI Taxonomy" id="1550907"/>
    <lineage>
        <taxon>Bacteria</taxon>
        <taxon>Pseudomonadati</taxon>
        <taxon>Pseudomonadota</taxon>
        <taxon>Alphaproteobacteria</taxon>
        <taxon>Rhodospirillales</taxon>
        <taxon>Kiloniellaceae</taxon>
        <taxon>Kiloniella</taxon>
    </lineage>
</organism>
<keyword evidence="3" id="KW-1185">Reference proteome</keyword>
<evidence type="ECO:0000313" key="3">
    <source>
        <dbReference type="Proteomes" id="UP001597294"/>
    </source>
</evidence>
<feature type="compositionally biased region" description="Basic and acidic residues" evidence="1">
    <location>
        <begin position="1"/>
        <end position="12"/>
    </location>
</feature>
<evidence type="ECO:0000256" key="1">
    <source>
        <dbReference type="SAM" id="MobiDB-lite"/>
    </source>
</evidence>
<sequence>MPRPRTPLDKARATGQDQKNKGRYSARSEPEGLKPLGEPSEFMNEAEAGVWEGFKKEFPWLKESDRCLLEIACKLRGTMISGGGLNISALAQLRMCISSMGGSPSDITKITIPNGEKEDPAAKFFN</sequence>
<accession>A0ABW5BKE1</accession>
<comment type="caution">
    <text evidence="2">The sequence shown here is derived from an EMBL/GenBank/DDBJ whole genome shotgun (WGS) entry which is preliminary data.</text>
</comment>
<dbReference type="EMBL" id="JBHUII010000006">
    <property type="protein sequence ID" value="MFD2206627.1"/>
    <property type="molecule type" value="Genomic_DNA"/>
</dbReference>
<evidence type="ECO:0000313" key="2">
    <source>
        <dbReference type="EMBL" id="MFD2206627.1"/>
    </source>
</evidence>
<gene>
    <name evidence="2" type="ORF">ACFSKO_13420</name>
</gene>
<proteinExistence type="predicted"/>
<dbReference type="Proteomes" id="UP001597294">
    <property type="component" value="Unassembled WGS sequence"/>
</dbReference>
<dbReference type="RefSeq" id="WP_380252445.1">
    <property type="nucleotide sequence ID" value="NZ_JBHUII010000006.1"/>
</dbReference>
<reference evidence="3" key="1">
    <citation type="journal article" date="2019" name="Int. J. Syst. Evol. Microbiol.">
        <title>The Global Catalogue of Microorganisms (GCM) 10K type strain sequencing project: providing services to taxonomists for standard genome sequencing and annotation.</title>
        <authorList>
            <consortium name="The Broad Institute Genomics Platform"/>
            <consortium name="The Broad Institute Genome Sequencing Center for Infectious Disease"/>
            <person name="Wu L."/>
            <person name="Ma J."/>
        </authorList>
    </citation>
    <scope>NUCLEOTIDE SEQUENCE [LARGE SCALE GENOMIC DNA]</scope>
    <source>
        <strain evidence="3">CGMCC 4.7192</strain>
    </source>
</reference>
<feature type="region of interest" description="Disordered" evidence="1">
    <location>
        <begin position="1"/>
        <end position="41"/>
    </location>
</feature>
<name>A0ABW5BKE1_9PROT</name>
<protein>
    <submittedName>
        <fullName evidence="2">Uncharacterized protein</fullName>
    </submittedName>
</protein>